<name>A0AA96WKM5_9CYAN</name>
<dbReference type="InterPro" id="IPR007712">
    <property type="entry name" value="RelE/ParE_toxin"/>
</dbReference>
<comment type="similarity">
    <text evidence="1">Belongs to the RelE toxin family.</text>
</comment>
<dbReference type="PANTHER" id="PTHR33755">
    <property type="entry name" value="TOXIN PARE1-RELATED"/>
    <property type="match status" value="1"/>
</dbReference>
<dbReference type="InterPro" id="IPR035093">
    <property type="entry name" value="RelE/ParE_toxin_dom_sf"/>
</dbReference>
<dbReference type="InterPro" id="IPR051803">
    <property type="entry name" value="TA_system_RelE-like_toxin"/>
</dbReference>
<gene>
    <name evidence="3" type="ORF">HJG54_09725</name>
</gene>
<evidence type="ECO:0000256" key="2">
    <source>
        <dbReference type="ARBA" id="ARBA00022649"/>
    </source>
</evidence>
<dbReference type="Gene3D" id="3.30.2310.20">
    <property type="entry name" value="RelE-like"/>
    <property type="match status" value="1"/>
</dbReference>
<evidence type="ECO:0000313" key="3">
    <source>
        <dbReference type="EMBL" id="WNZ23111.1"/>
    </source>
</evidence>
<dbReference type="PANTHER" id="PTHR33755:SF8">
    <property type="entry name" value="TOXIN PARE2"/>
    <property type="match status" value="1"/>
</dbReference>
<dbReference type="RefSeq" id="WP_316434692.1">
    <property type="nucleotide sequence ID" value="NZ_CP053586.1"/>
</dbReference>
<evidence type="ECO:0000256" key="1">
    <source>
        <dbReference type="ARBA" id="ARBA00006226"/>
    </source>
</evidence>
<dbReference type="EMBL" id="CP053586">
    <property type="protein sequence ID" value="WNZ23111.1"/>
    <property type="molecule type" value="Genomic_DNA"/>
</dbReference>
<protein>
    <submittedName>
        <fullName evidence="3">Type II toxin-antitoxin system RelE/ParE family toxin</fullName>
    </submittedName>
</protein>
<organism evidence="3">
    <name type="scientific">Leptolyngbya sp. NK1-12</name>
    <dbReference type="NCBI Taxonomy" id="2547451"/>
    <lineage>
        <taxon>Bacteria</taxon>
        <taxon>Bacillati</taxon>
        <taxon>Cyanobacteriota</taxon>
        <taxon>Cyanophyceae</taxon>
        <taxon>Leptolyngbyales</taxon>
        <taxon>Leptolyngbyaceae</taxon>
        <taxon>Leptolyngbya group</taxon>
        <taxon>Leptolyngbya</taxon>
    </lineage>
</organism>
<accession>A0AA96WKM5</accession>
<dbReference type="AlphaFoldDB" id="A0AA96WKM5"/>
<dbReference type="Pfam" id="PF05016">
    <property type="entry name" value="ParE_toxin"/>
    <property type="match status" value="1"/>
</dbReference>
<keyword evidence="2" id="KW-1277">Toxin-antitoxin system</keyword>
<proteinExistence type="inferred from homology"/>
<sequence length="96" mass="11561">MKYAFHPEALTEYAEAVQYYAEQRAEVAQAFIDAVEDAVYRIRESPTRYIVVEEDVRRCMTRRFPYGVLYTIEPDYILILAVMHCSREPRYWKSRR</sequence>
<reference evidence="3" key="1">
    <citation type="submission" date="2020-05" db="EMBL/GenBank/DDBJ databases">
        <authorList>
            <person name="Zhu T."/>
            <person name="Keshari N."/>
            <person name="Lu X."/>
        </authorList>
    </citation>
    <scope>NUCLEOTIDE SEQUENCE</scope>
    <source>
        <strain evidence="3">NK1-12</strain>
    </source>
</reference>